<proteinExistence type="predicted"/>
<accession>K1SNC9</accession>
<organism evidence="1">
    <name type="scientific">human gut metagenome</name>
    <dbReference type="NCBI Taxonomy" id="408170"/>
    <lineage>
        <taxon>unclassified sequences</taxon>
        <taxon>metagenomes</taxon>
        <taxon>organismal metagenomes</taxon>
    </lineage>
</organism>
<dbReference type="EMBL" id="AJWZ01005615">
    <property type="protein sequence ID" value="EKC62092.1"/>
    <property type="molecule type" value="Genomic_DNA"/>
</dbReference>
<dbReference type="AlphaFoldDB" id="K1SNC9"/>
<feature type="non-terminal residue" evidence="1">
    <location>
        <position position="1"/>
    </location>
</feature>
<comment type="caution">
    <text evidence="1">The sequence shown here is derived from an EMBL/GenBank/DDBJ whole genome shotgun (WGS) entry which is preliminary data.</text>
</comment>
<reference evidence="1" key="1">
    <citation type="journal article" date="2013" name="Environ. Microbiol.">
        <title>Microbiota from the distal guts of lean and obese adolescents exhibit partial functional redundancy besides clear differences in community structure.</title>
        <authorList>
            <person name="Ferrer M."/>
            <person name="Ruiz A."/>
            <person name="Lanza F."/>
            <person name="Haange S.B."/>
            <person name="Oberbach A."/>
            <person name="Till H."/>
            <person name="Bargiela R."/>
            <person name="Campoy C."/>
            <person name="Segura M.T."/>
            <person name="Richter M."/>
            <person name="von Bergen M."/>
            <person name="Seifert J."/>
            <person name="Suarez A."/>
        </authorList>
    </citation>
    <scope>NUCLEOTIDE SEQUENCE</scope>
</reference>
<protein>
    <submittedName>
        <fullName evidence="1">Uncharacterized protein</fullName>
    </submittedName>
</protein>
<sequence>PYAVTKADFISERKHNSLPVMPNAYGHTEYDENGNTYLCFDKGESDDFVHSYAVFYSDGTRYDYFSDFYKGISSMADEVKLPVYSKSPGVYNIKVYAIDSYGSISDSYTSIDRSEVRRRKTYRRKLAPEIKY</sequence>
<gene>
    <name evidence="1" type="ORF">OBE_08146</name>
</gene>
<evidence type="ECO:0000313" key="1">
    <source>
        <dbReference type="EMBL" id="EKC62092.1"/>
    </source>
</evidence>
<name>K1SNC9_9ZZZZ</name>